<name>A0A6G1DDW1_9ORYZ</name>
<keyword evidence="3" id="KW-1185">Reference proteome</keyword>
<evidence type="ECO:0000256" key="1">
    <source>
        <dbReference type="SAM" id="SignalP"/>
    </source>
</evidence>
<feature type="signal peptide" evidence="1">
    <location>
        <begin position="1"/>
        <end position="20"/>
    </location>
</feature>
<evidence type="ECO:0000313" key="3">
    <source>
        <dbReference type="Proteomes" id="UP000479710"/>
    </source>
</evidence>
<reference evidence="2 3" key="1">
    <citation type="submission" date="2019-11" db="EMBL/GenBank/DDBJ databases">
        <title>Whole genome sequence of Oryza granulata.</title>
        <authorList>
            <person name="Li W."/>
        </authorList>
    </citation>
    <scope>NUCLEOTIDE SEQUENCE [LARGE SCALE GENOMIC DNA]</scope>
    <source>
        <strain evidence="3">cv. Menghai</strain>
        <tissue evidence="2">Leaf</tissue>
    </source>
</reference>
<evidence type="ECO:0000313" key="2">
    <source>
        <dbReference type="EMBL" id="KAF0910640.1"/>
    </source>
</evidence>
<dbReference type="OrthoDB" id="619931at2759"/>
<organism evidence="2 3">
    <name type="scientific">Oryza meyeriana var. granulata</name>
    <dbReference type="NCBI Taxonomy" id="110450"/>
    <lineage>
        <taxon>Eukaryota</taxon>
        <taxon>Viridiplantae</taxon>
        <taxon>Streptophyta</taxon>
        <taxon>Embryophyta</taxon>
        <taxon>Tracheophyta</taxon>
        <taxon>Spermatophyta</taxon>
        <taxon>Magnoliopsida</taxon>
        <taxon>Liliopsida</taxon>
        <taxon>Poales</taxon>
        <taxon>Poaceae</taxon>
        <taxon>BOP clade</taxon>
        <taxon>Oryzoideae</taxon>
        <taxon>Oryzeae</taxon>
        <taxon>Oryzinae</taxon>
        <taxon>Oryza</taxon>
        <taxon>Oryza meyeriana</taxon>
    </lineage>
</organism>
<protein>
    <submittedName>
        <fullName evidence="2">Uncharacterized protein</fullName>
    </submittedName>
</protein>
<dbReference type="AlphaFoldDB" id="A0A6G1DDW1"/>
<feature type="chain" id="PRO_5026175693" evidence="1">
    <location>
        <begin position="21"/>
        <end position="59"/>
    </location>
</feature>
<comment type="caution">
    <text evidence="2">The sequence shown here is derived from an EMBL/GenBank/DDBJ whole genome shotgun (WGS) entry which is preliminary data.</text>
</comment>
<sequence length="59" mass="6302">MDSSTIFVVFLLLLPRLCASSGDKIELGEQLLPGQTRASDGDAFVLGFFSPSNSTPARQ</sequence>
<keyword evidence="1" id="KW-0732">Signal</keyword>
<gene>
    <name evidence="2" type="ORF">E2562_004636</name>
</gene>
<dbReference type="Proteomes" id="UP000479710">
    <property type="component" value="Unassembled WGS sequence"/>
</dbReference>
<dbReference type="EMBL" id="SPHZ02000006">
    <property type="protein sequence ID" value="KAF0910640.1"/>
    <property type="molecule type" value="Genomic_DNA"/>
</dbReference>
<proteinExistence type="predicted"/>
<accession>A0A6G1DDW1</accession>